<name>A0A2P2MX23_RHIMU</name>
<sequence>MNTNICNTTEFDGVSSKECFEYKINEEKNGGLGLVHIQQF</sequence>
<accession>A0A2P2MX23</accession>
<organism evidence="1">
    <name type="scientific">Rhizophora mucronata</name>
    <name type="common">Asiatic mangrove</name>
    <dbReference type="NCBI Taxonomy" id="61149"/>
    <lineage>
        <taxon>Eukaryota</taxon>
        <taxon>Viridiplantae</taxon>
        <taxon>Streptophyta</taxon>
        <taxon>Embryophyta</taxon>
        <taxon>Tracheophyta</taxon>
        <taxon>Spermatophyta</taxon>
        <taxon>Magnoliopsida</taxon>
        <taxon>eudicotyledons</taxon>
        <taxon>Gunneridae</taxon>
        <taxon>Pentapetalae</taxon>
        <taxon>rosids</taxon>
        <taxon>fabids</taxon>
        <taxon>Malpighiales</taxon>
        <taxon>Rhizophoraceae</taxon>
        <taxon>Rhizophora</taxon>
    </lineage>
</organism>
<dbReference type="EMBL" id="GGEC01054264">
    <property type="protein sequence ID" value="MBX34748.1"/>
    <property type="molecule type" value="Transcribed_RNA"/>
</dbReference>
<evidence type="ECO:0000313" key="1">
    <source>
        <dbReference type="EMBL" id="MBX34748.1"/>
    </source>
</evidence>
<dbReference type="AlphaFoldDB" id="A0A2P2MX23"/>
<reference evidence="1" key="1">
    <citation type="submission" date="2018-02" db="EMBL/GenBank/DDBJ databases">
        <title>Rhizophora mucronata_Transcriptome.</title>
        <authorList>
            <person name="Meera S.P."/>
            <person name="Sreeshan A."/>
            <person name="Augustine A."/>
        </authorList>
    </citation>
    <scope>NUCLEOTIDE SEQUENCE</scope>
    <source>
        <tissue evidence="1">Leaf</tissue>
    </source>
</reference>
<proteinExistence type="predicted"/>
<protein>
    <submittedName>
        <fullName evidence="1">Uncharacterized protein</fullName>
    </submittedName>
</protein>